<keyword evidence="1" id="KW-0413">Isomerase</keyword>
<dbReference type="PANTHER" id="PTHR30345:SF0">
    <property type="entry name" value="DNA DAMAGE-REPAIR_TOLERATION PROTEIN DRT102"/>
    <property type="match status" value="1"/>
</dbReference>
<dbReference type="GO" id="GO:0004751">
    <property type="term" value="F:ribose-5-phosphate isomerase activity"/>
    <property type="evidence" value="ECO:0007669"/>
    <property type="project" value="TreeGrafter"/>
</dbReference>
<dbReference type="AlphaFoldDB" id="A0A382CI19"/>
<evidence type="ECO:0008006" key="3">
    <source>
        <dbReference type="Google" id="ProtNLM"/>
    </source>
</evidence>
<dbReference type="InterPro" id="IPR003500">
    <property type="entry name" value="RpiB_LacA_LacB"/>
</dbReference>
<organism evidence="2">
    <name type="scientific">marine metagenome</name>
    <dbReference type="NCBI Taxonomy" id="408172"/>
    <lineage>
        <taxon>unclassified sequences</taxon>
        <taxon>metagenomes</taxon>
        <taxon>ecological metagenomes</taxon>
    </lineage>
</organism>
<dbReference type="InterPro" id="IPR036569">
    <property type="entry name" value="RpiB_LacA_LacB_sf"/>
</dbReference>
<sequence length="155" mass="17054">MGDKIVIGADHGGYFLKQELMEWLRGQNYTVTDLGAHTFNEDDDYPDFAKYVAEEVSNKRASHGLIICGSGVGASITANKILGVRAGLCHDTYSAHQGVEHDSMNILCLGARIVGIELSKEIVNAFLQAKPLPDARFQRRLKKLLSIENSTFKDS</sequence>
<dbReference type="PANTHER" id="PTHR30345">
    <property type="entry name" value="RIBOSE-5-PHOSPHATE ISOMERASE B"/>
    <property type="match status" value="1"/>
</dbReference>
<dbReference type="SUPFAM" id="SSF89623">
    <property type="entry name" value="Ribose/Galactose isomerase RpiB/AlsB"/>
    <property type="match status" value="1"/>
</dbReference>
<dbReference type="GO" id="GO:0009052">
    <property type="term" value="P:pentose-phosphate shunt, non-oxidative branch"/>
    <property type="evidence" value="ECO:0007669"/>
    <property type="project" value="TreeGrafter"/>
</dbReference>
<dbReference type="InterPro" id="IPR004785">
    <property type="entry name" value="RpiB"/>
</dbReference>
<evidence type="ECO:0000256" key="1">
    <source>
        <dbReference type="ARBA" id="ARBA00023235"/>
    </source>
</evidence>
<gene>
    <name evidence="2" type="ORF">METZ01_LOCUS178125</name>
</gene>
<protein>
    <recommendedName>
        <fullName evidence="3">Ribose 5-phosphate isomerase B</fullName>
    </recommendedName>
</protein>
<dbReference type="NCBIfam" id="TIGR01120">
    <property type="entry name" value="rpiB"/>
    <property type="match status" value="1"/>
</dbReference>
<evidence type="ECO:0000313" key="2">
    <source>
        <dbReference type="EMBL" id="SVB25271.1"/>
    </source>
</evidence>
<proteinExistence type="predicted"/>
<dbReference type="EMBL" id="UINC01034437">
    <property type="protein sequence ID" value="SVB25271.1"/>
    <property type="molecule type" value="Genomic_DNA"/>
</dbReference>
<dbReference type="NCBIfam" id="NF004051">
    <property type="entry name" value="PRK05571.1"/>
    <property type="match status" value="1"/>
</dbReference>
<name>A0A382CI19_9ZZZZ</name>
<dbReference type="PIRSF" id="PIRSF005384">
    <property type="entry name" value="RpiB_LacA_B"/>
    <property type="match status" value="1"/>
</dbReference>
<dbReference type="GO" id="GO:0019316">
    <property type="term" value="P:D-allose catabolic process"/>
    <property type="evidence" value="ECO:0007669"/>
    <property type="project" value="TreeGrafter"/>
</dbReference>
<accession>A0A382CI19</accession>
<dbReference type="NCBIfam" id="TIGR00689">
    <property type="entry name" value="rpiB_lacA_lacB"/>
    <property type="match status" value="1"/>
</dbReference>
<reference evidence="2" key="1">
    <citation type="submission" date="2018-05" db="EMBL/GenBank/DDBJ databases">
        <authorList>
            <person name="Lanie J.A."/>
            <person name="Ng W.-L."/>
            <person name="Kazmierczak K.M."/>
            <person name="Andrzejewski T.M."/>
            <person name="Davidsen T.M."/>
            <person name="Wayne K.J."/>
            <person name="Tettelin H."/>
            <person name="Glass J.I."/>
            <person name="Rusch D."/>
            <person name="Podicherti R."/>
            <person name="Tsui H.-C.T."/>
            <person name="Winkler M.E."/>
        </authorList>
    </citation>
    <scope>NUCLEOTIDE SEQUENCE</scope>
</reference>
<dbReference type="Pfam" id="PF02502">
    <property type="entry name" value="LacAB_rpiB"/>
    <property type="match status" value="1"/>
</dbReference>
<dbReference type="Gene3D" id="3.40.1400.10">
    <property type="entry name" value="Sugar-phosphate isomerase, RpiB/LacA/LacB"/>
    <property type="match status" value="1"/>
</dbReference>